<dbReference type="InterPro" id="IPR006652">
    <property type="entry name" value="Kelch_1"/>
</dbReference>
<reference evidence="2" key="1">
    <citation type="submission" date="2023-07" db="EMBL/GenBank/DDBJ databases">
        <title>The genome sequence of Rhodocytophaga aerolata KACC 12507.</title>
        <authorList>
            <person name="Zhang X."/>
        </authorList>
    </citation>
    <scope>NUCLEOTIDE SEQUENCE</scope>
    <source>
        <strain evidence="2">KACC 12507</strain>
    </source>
</reference>
<gene>
    <name evidence="2" type="ORF">Q0590_27155</name>
</gene>
<dbReference type="InterPro" id="IPR002126">
    <property type="entry name" value="Cadherin-like_dom"/>
</dbReference>
<organism evidence="2 3">
    <name type="scientific">Rhodocytophaga aerolata</name>
    <dbReference type="NCBI Taxonomy" id="455078"/>
    <lineage>
        <taxon>Bacteria</taxon>
        <taxon>Pseudomonadati</taxon>
        <taxon>Bacteroidota</taxon>
        <taxon>Cytophagia</taxon>
        <taxon>Cytophagales</taxon>
        <taxon>Rhodocytophagaceae</taxon>
        <taxon>Rhodocytophaga</taxon>
    </lineage>
</organism>
<dbReference type="PANTHER" id="PTHR46773">
    <property type="match status" value="1"/>
</dbReference>
<evidence type="ECO:0000313" key="2">
    <source>
        <dbReference type="EMBL" id="MDO1449988.1"/>
    </source>
</evidence>
<dbReference type="SUPFAM" id="SSF49899">
    <property type="entry name" value="Concanavalin A-like lectins/glucanases"/>
    <property type="match status" value="1"/>
</dbReference>
<dbReference type="Pfam" id="PF17851">
    <property type="entry name" value="GH43_C2"/>
    <property type="match status" value="1"/>
</dbReference>
<dbReference type="Gene3D" id="2.120.10.80">
    <property type="entry name" value="Kelch-type beta propeller"/>
    <property type="match status" value="1"/>
</dbReference>
<dbReference type="Pfam" id="PF24681">
    <property type="entry name" value="Kelch_KLHDC2_KLHL20_DRC7"/>
    <property type="match status" value="1"/>
</dbReference>
<dbReference type="Pfam" id="PF01344">
    <property type="entry name" value="Kelch_1"/>
    <property type="match status" value="1"/>
</dbReference>
<dbReference type="RefSeq" id="WP_302040790.1">
    <property type="nucleotide sequence ID" value="NZ_JAUKPO010000024.1"/>
</dbReference>
<dbReference type="EMBL" id="JAUKPO010000024">
    <property type="protein sequence ID" value="MDO1449988.1"/>
    <property type="molecule type" value="Genomic_DNA"/>
</dbReference>
<dbReference type="SUPFAM" id="SSF49313">
    <property type="entry name" value="Cadherin-like"/>
    <property type="match status" value="1"/>
</dbReference>
<dbReference type="PANTHER" id="PTHR46773:SF5">
    <property type="entry name" value="OS04G0487100 PROTEIN"/>
    <property type="match status" value="1"/>
</dbReference>
<dbReference type="Gene3D" id="2.60.40.60">
    <property type="entry name" value="Cadherins"/>
    <property type="match status" value="1"/>
</dbReference>
<name>A0ABT8RD03_9BACT</name>
<evidence type="ECO:0000313" key="3">
    <source>
        <dbReference type="Proteomes" id="UP001168528"/>
    </source>
</evidence>
<dbReference type="Pfam" id="PF18962">
    <property type="entry name" value="Por_Secre_tail"/>
    <property type="match status" value="1"/>
</dbReference>
<dbReference type="Proteomes" id="UP001168528">
    <property type="component" value="Unassembled WGS sequence"/>
</dbReference>
<evidence type="ECO:0000259" key="1">
    <source>
        <dbReference type="PROSITE" id="PS50268"/>
    </source>
</evidence>
<protein>
    <submittedName>
        <fullName evidence="2">Kelch repeat-containing protein</fullName>
    </submittedName>
</protein>
<keyword evidence="3" id="KW-1185">Reference proteome</keyword>
<dbReference type="InterPro" id="IPR053256">
    <property type="entry name" value="Kelch_repeat-containing"/>
</dbReference>
<dbReference type="InterPro" id="IPR013320">
    <property type="entry name" value="ConA-like_dom_sf"/>
</dbReference>
<proteinExistence type="predicted"/>
<dbReference type="SMART" id="SM00612">
    <property type="entry name" value="Kelch"/>
    <property type="match status" value="4"/>
</dbReference>
<accession>A0ABT8RD03</accession>
<dbReference type="Gene3D" id="2.60.120.200">
    <property type="match status" value="1"/>
</dbReference>
<dbReference type="SUPFAM" id="SSF117281">
    <property type="entry name" value="Kelch motif"/>
    <property type="match status" value="1"/>
</dbReference>
<dbReference type="PROSITE" id="PS50268">
    <property type="entry name" value="CADHERIN_2"/>
    <property type="match status" value="1"/>
</dbReference>
<sequence>MLKLLPFFNQDMSFNRPGLPYPTHRTIISGHKGHWSNMFYPCTFAVLLWVMVGQPGMATDSSSANKTYTTHWQTSPCSPISNLPCEQVQVSLPFNLNFSGAEGGLANTGFRMVQAPSSIPATSTNPVPGLKASNISFQSGYLRITTTSGIAHLTQNNQMNALGVKFPTSQKFTMETTLVNPNTGTAHQQAGLWVGLSDKTYVKLVIVNSKIEMRREINDVSSSSTATTNPDVRQTSTLSNISAQTLRLRLVVDPATNTIEGYYSTNGTTYSNVGEAYTPKSLSLSNMGLTGTTAYGGVFATHRNNSSALIYSFDNFSITPASTSTDLPPKFAASSFTFTVADNLAPGASVGTVKASDPNGDAVTHVIKSGNTNGAFAINSVSGNITLAKRLNYHTQSRYVVTVEAKANQQTTTAQVVINVRSGTVASAFTSISWSTVAAQPFVVSEAQGEVVNGKLYSFGGFDYTKTSFTPTSRSYVYDPVANRWTSIANLPYTPNGIGTDGKTYGGVTHAGVTTDATDIYFAGGYTSNTTGNGQIFGTNQVWKYNVASNTYTKLPDLPVAISAGQLEYLNGRLHHIGGTNTSRTMDLGTHYVLDLGNLAAGWKTLAELPNPRQHAGSVVYEGKIYYIGGQHAHDGKLTTQKDVHRYDPATNVWTKVADMPVPGTYGRGHISSSVVIHSNRIFVLGGETMHGTKTNIVSAYTPATNTWQNLTPLPADRHSGVAGVLHGNIYYTGGSRTNTTYKGIPQSASSQTAISAMEASPATAEMQTSDTFGVRLYPNPTGGRLQVQIEGVQSSSVKTLSVSNAMRVVSIQVPFKILDESTIEVDMSRLPAGVYLLKLQTEGSFQLVKVVKQ</sequence>
<dbReference type="CDD" id="cd11304">
    <property type="entry name" value="Cadherin_repeat"/>
    <property type="match status" value="1"/>
</dbReference>
<dbReference type="InterPro" id="IPR015915">
    <property type="entry name" value="Kelch-typ_b-propeller"/>
</dbReference>
<dbReference type="InterPro" id="IPR041542">
    <property type="entry name" value="GH43_C2"/>
</dbReference>
<comment type="caution">
    <text evidence="2">The sequence shown here is derived from an EMBL/GenBank/DDBJ whole genome shotgun (WGS) entry which is preliminary data.</text>
</comment>
<dbReference type="InterPro" id="IPR026444">
    <property type="entry name" value="Secre_tail"/>
</dbReference>
<dbReference type="Pfam" id="PF00028">
    <property type="entry name" value="Cadherin"/>
    <property type="match status" value="1"/>
</dbReference>
<dbReference type="InterPro" id="IPR015919">
    <property type="entry name" value="Cadherin-like_sf"/>
</dbReference>
<feature type="domain" description="Cadherin" evidence="1">
    <location>
        <begin position="332"/>
        <end position="420"/>
    </location>
</feature>
<dbReference type="SMART" id="SM00112">
    <property type="entry name" value="CA"/>
    <property type="match status" value="1"/>
</dbReference>
<dbReference type="NCBIfam" id="TIGR04183">
    <property type="entry name" value="Por_Secre_tail"/>
    <property type="match status" value="1"/>
</dbReference>